<gene>
    <name evidence="1" type="ORF">AB1Y20_022061</name>
</gene>
<protein>
    <submittedName>
        <fullName evidence="1">Uncharacterized protein</fullName>
    </submittedName>
</protein>
<evidence type="ECO:0000313" key="1">
    <source>
        <dbReference type="EMBL" id="KAL1520481.1"/>
    </source>
</evidence>
<accession>A0AB34JG69</accession>
<dbReference type="EMBL" id="JBGBPQ010000008">
    <property type="protein sequence ID" value="KAL1520481.1"/>
    <property type="molecule type" value="Genomic_DNA"/>
</dbReference>
<name>A0AB34JG69_PRYPA</name>
<organism evidence="1 2">
    <name type="scientific">Prymnesium parvum</name>
    <name type="common">Toxic golden alga</name>
    <dbReference type="NCBI Taxonomy" id="97485"/>
    <lineage>
        <taxon>Eukaryota</taxon>
        <taxon>Haptista</taxon>
        <taxon>Haptophyta</taxon>
        <taxon>Prymnesiophyceae</taxon>
        <taxon>Prymnesiales</taxon>
        <taxon>Prymnesiaceae</taxon>
        <taxon>Prymnesium</taxon>
    </lineage>
</organism>
<reference evidence="1 2" key="1">
    <citation type="journal article" date="2024" name="Science">
        <title>Giant polyketide synthase enzymes in the biosynthesis of giant marine polyether toxins.</title>
        <authorList>
            <person name="Fallon T.R."/>
            <person name="Shende V.V."/>
            <person name="Wierzbicki I.H."/>
            <person name="Pendleton A.L."/>
            <person name="Watervoot N.F."/>
            <person name="Auber R.P."/>
            <person name="Gonzalez D.J."/>
            <person name="Wisecaver J.H."/>
            <person name="Moore B.S."/>
        </authorList>
    </citation>
    <scope>NUCLEOTIDE SEQUENCE [LARGE SCALE GENOMIC DNA]</scope>
    <source>
        <strain evidence="1 2">12B1</strain>
    </source>
</reference>
<sequence>MLEIVEDPSRLLDPELDIFQPFTNELPQFKDWQEEMLATKVFAEDGKTEYYIFREVLRQARAPAAGSGDEQATAMTLEIIKTQATKALEKLHDKKVALADKLTSQDGANSFDKNQDAHERTKRAHVTNDAVENKFATGDYFMRAYRHTSIHNVSGLVQQRTAHDLDRPLRIVSDRRKRKATPLEETESGGFFWNVLDDNLRSALVSMARHELAHALKVGREERHQHDEEKLARREESLQRQLNATIEKYAAALELFDAWKTQGVRDQEQLSARLQDRTVSDQLAELRRQVEMRTVGCGWVQFATKWSFDADQRSVTLEQWKQLLVEQILPHEAALRRQRKLPAAAAPPQLTARLVKTLGTADVDAARLEAAGLFNTSNLLARAEVARLRREAQGISDSVEVKQPPTAPPFDTNLVGKRLEVCWPYKENGTTVKIWASGVVKRVADGLTDKRSAKARQVLPAGALLWAWDEDKEFDEKAGEKWLILLPCHWNKHVQYAWRFDPCELSPALGRKSVPRGPIADPYATEDEFYEDW</sequence>
<evidence type="ECO:0000313" key="2">
    <source>
        <dbReference type="Proteomes" id="UP001515480"/>
    </source>
</evidence>
<proteinExistence type="predicted"/>
<comment type="caution">
    <text evidence="1">The sequence shown here is derived from an EMBL/GenBank/DDBJ whole genome shotgun (WGS) entry which is preliminary data.</text>
</comment>
<dbReference type="AlphaFoldDB" id="A0AB34JG69"/>
<keyword evidence="2" id="KW-1185">Reference proteome</keyword>
<dbReference type="Proteomes" id="UP001515480">
    <property type="component" value="Unassembled WGS sequence"/>
</dbReference>